<dbReference type="InterPro" id="IPR036679">
    <property type="entry name" value="FlgN-like_sf"/>
</dbReference>
<dbReference type="Proteomes" id="UP000075653">
    <property type="component" value="Unassembled WGS sequence"/>
</dbReference>
<evidence type="ECO:0000313" key="5">
    <source>
        <dbReference type="EMBL" id="KXW58399.1"/>
    </source>
</evidence>
<name>A0A859A8S6_9PROT</name>
<reference evidence="6" key="2">
    <citation type="submission" date="2021-02" db="EMBL/GenBank/DDBJ databases">
        <title>Comparative genomics of Ferrovum myxofaciens strains, predominant extremophile bacteria forming large biofilm stalactites in acid mine ecosystems.</title>
        <authorList>
            <person name="Burkartova K."/>
            <person name="Ridl J."/>
            <person name="Pajer P."/>
            <person name="Falteisek L."/>
        </authorList>
    </citation>
    <scope>NUCLEOTIDE SEQUENCE</scope>
    <source>
        <strain evidence="6">MI1III</strain>
    </source>
</reference>
<keyword evidence="7" id="KW-1185">Reference proteome</keyword>
<organism evidence="5 7">
    <name type="scientific">Ferrovum myxofaciens</name>
    <dbReference type="NCBI Taxonomy" id="416213"/>
    <lineage>
        <taxon>Bacteria</taxon>
        <taxon>Pseudomonadati</taxon>
        <taxon>Pseudomonadota</taxon>
        <taxon>Betaproteobacteria</taxon>
        <taxon>Ferrovales</taxon>
        <taxon>Ferrovaceae</taxon>
        <taxon>Ferrovum</taxon>
    </lineage>
</organism>
<evidence type="ECO:0000256" key="3">
    <source>
        <dbReference type="ARBA" id="ARBA00022795"/>
    </source>
</evidence>
<dbReference type="AlphaFoldDB" id="A0A859A8S6"/>
<accession>A0A149VYT3</accession>
<sequence>MSSSSISVWEAALDEEISALTQFQVLLDEEQGLLMSGETLPLIPLAEKKSRLAQRLIDLTTYRRELGNPPVGHSSDRLNDLLTQTQKAETTNRTNGELIQIRLRHNQQALKILQQAAQKATLYGPDGQTLAPTPGSGRPLASG</sequence>
<proteinExistence type="inferred from homology"/>
<comment type="function">
    <text evidence="1">Required for the efficient initiation of filament assembly.</text>
</comment>
<keyword evidence="3" id="KW-1005">Bacterial flagellum biogenesis</keyword>
<dbReference type="Pfam" id="PF05130">
    <property type="entry name" value="FlgN"/>
    <property type="match status" value="1"/>
</dbReference>
<evidence type="ECO:0000256" key="2">
    <source>
        <dbReference type="ARBA" id="ARBA00007703"/>
    </source>
</evidence>
<keyword evidence="5" id="KW-0969">Cilium</keyword>
<dbReference type="Gene3D" id="1.20.58.300">
    <property type="entry name" value="FlgN-like"/>
    <property type="match status" value="1"/>
</dbReference>
<feature type="region of interest" description="Disordered" evidence="4">
    <location>
        <begin position="124"/>
        <end position="143"/>
    </location>
</feature>
<reference evidence="5 7" key="1">
    <citation type="submission" date="2016-01" db="EMBL/GenBank/DDBJ databases">
        <title>Genome sequence of the acidophilic iron oxidising Ferrovum strain Z-31.</title>
        <authorList>
            <person name="Poehlein A."/>
            <person name="Ullrich S.R."/>
            <person name="Schloemann M."/>
            <person name="Muehling M."/>
            <person name="Daniel R."/>
        </authorList>
    </citation>
    <scope>NUCLEOTIDE SEQUENCE [LARGE SCALE GENOMIC DNA]</scope>
    <source>
        <strain evidence="5 7">Z-31</strain>
    </source>
</reference>
<evidence type="ECO:0000256" key="4">
    <source>
        <dbReference type="SAM" id="MobiDB-lite"/>
    </source>
</evidence>
<dbReference type="PATRIC" id="fig|1789004.3.peg.1102"/>
<dbReference type="GO" id="GO:0044780">
    <property type="term" value="P:bacterial-type flagellum assembly"/>
    <property type="evidence" value="ECO:0007669"/>
    <property type="project" value="InterPro"/>
</dbReference>
<evidence type="ECO:0000256" key="1">
    <source>
        <dbReference type="ARBA" id="ARBA00002397"/>
    </source>
</evidence>
<evidence type="ECO:0000313" key="6">
    <source>
        <dbReference type="EMBL" id="QWY76523.1"/>
    </source>
</evidence>
<evidence type="ECO:0000313" key="7">
    <source>
        <dbReference type="Proteomes" id="UP000075653"/>
    </source>
</evidence>
<keyword evidence="5" id="KW-0966">Cell projection</keyword>
<protein>
    <submittedName>
        <fullName evidence="5">Flagella synthesis protein FlgN</fullName>
    </submittedName>
    <submittedName>
        <fullName evidence="6">Flagellar protein FlgN</fullName>
    </submittedName>
</protein>
<dbReference type="InterPro" id="IPR007809">
    <property type="entry name" value="FlgN-like"/>
</dbReference>
<keyword evidence="5" id="KW-0282">Flagellum</keyword>
<dbReference type="GeneID" id="301709765"/>
<accession>A0A859A8S6</accession>
<dbReference type="EMBL" id="CP071137">
    <property type="protein sequence ID" value="QWY76523.1"/>
    <property type="molecule type" value="Genomic_DNA"/>
</dbReference>
<gene>
    <name evidence="5" type="primary">flgN</name>
    <name evidence="5" type="ORF">FEMY_10880</name>
    <name evidence="6" type="ORF">JZL65_08370</name>
</gene>
<comment type="similarity">
    <text evidence="2">Belongs to the FlgN family.</text>
</comment>
<dbReference type="SUPFAM" id="SSF140566">
    <property type="entry name" value="FlgN-like"/>
    <property type="match status" value="1"/>
</dbReference>
<dbReference type="RefSeq" id="WP_062187931.1">
    <property type="nucleotide sequence ID" value="NZ_CP053675.1"/>
</dbReference>
<dbReference type="EMBL" id="LRRD01000015">
    <property type="protein sequence ID" value="KXW58399.1"/>
    <property type="molecule type" value="Genomic_DNA"/>
</dbReference>
<dbReference type="Proteomes" id="UP000683551">
    <property type="component" value="Chromosome"/>
</dbReference>